<feature type="transmembrane region" description="Helical" evidence="1">
    <location>
        <begin position="105"/>
        <end position="130"/>
    </location>
</feature>
<name>A0A9D1CGK2_9FIRM</name>
<comment type="caution">
    <text evidence="2">The sequence shown here is derived from an EMBL/GenBank/DDBJ whole genome shotgun (WGS) entry which is preliminary data.</text>
</comment>
<keyword evidence="1" id="KW-1133">Transmembrane helix</keyword>
<evidence type="ECO:0000313" key="2">
    <source>
        <dbReference type="EMBL" id="HIQ60348.1"/>
    </source>
</evidence>
<evidence type="ECO:0000256" key="1">
    <source>
        <dbReference type="SAM" id="Phobius"/>
    </source>
</evidence>
<evidence type="ECO:0000313" key="3">
    <source>
        <dbReference type="Proteomes" id="UP000886879"/>
    </source>
</evidence>
<proteinExistence type="predicted"/>
<accession>A0A9D1CGK2</accession>
<dbReference type="EMBL" id="DVFO01000018">
    <property type="protein sequence ID" value="HIQ60348.1"/>
    <property type="molecule type" value="Genomic_DNA"/>
</dbReference>
<dbReference type="AlphaFoldDB" id="A0A9D1CGK2"/>
<sequence>MVEMLKNMRAYLIYNGFIFLFVLVGYVLMPGRFVGQDCDWIWLWLVVAYWVSMFEVFLAGPAFALFYQMYQFTVKEIFWSALIILAATFLSLSVMNLLFNGWEGILMELLFALGVSLWISGTYTVVYFILRSICKKTRMG</sequence>
<dbReference type="Proteomes" id="UP000886879">
    <property type="component" value="Unassembled WGS sequence"/>
</dbReference>
<reference evidence="2" key="1">
    <citation type="submission" date="2020-10" db="EMBL/GenBank/DDBJ databases">
        <authorList>
            <person name="Gilroy R."/>
        </authorList>
    </citation>
    <scope>NUCLEOTIDE SEQUENCE</scope>
    <source>
        <strain evidence="2">ChiGjej2B2-12916</strain>
    </source>
</reference>
<keyword evidence="1" id="KW-0472">Membrane</keyword>
<feature type="transmembrane region" description="Helical" evidence="1">
    <location>
        <begin position="41"/>
        <end position="65"/>
    </location>
</feature>
<feature type="transmembrane region" description="Helical" evidence="1">
    <location>
        <begin position="77"/>
        <end position="99"/>
    </location>
</feature>
<reference evidence="2" key="2">
    <citation type="journal article" date="2021" name="PeerJ">
        <title>Extensive microbial diversity within the chicken gut microbiome revealed by metagenomics and culture.</title>
        <authorList>
            <person name="Gilroy R."/>
            <person name="Ravi A."/>
            <person name="Getino M."/>
            <person name="Pursley I."/>
            <person name="Horton D.L."/>
            <person name="Alikhan N.F."/>
            <person name="Baker D."/>
            <person name="Gharbi K."/>
            <person name="Hall N."/>
            <person name="Watson M."/>
            <person name="Adriaenssens E.M."/>
            <person name="Foster-Nyarko E."/>
            <person name="Jarju S."/>
            <person name="Secka A."/>
            <person name="Antonio M."/>
            <person name="Oren A."/>
            <person name="Chaudhuri R.R."/>
            <person name="La Ragione R."/>
            <person name="Hildebrand F."/>
            <person name="Pallen M.J."/>
        </authorList>
    </citation>
    <scope>NUCLEOTIDE SEQUENCE</scope>
    <source>
        <strain evidence="2">ChiGjej2B2-12916</strain>
    </source>
</reference>
<protein>
    <submittedName>
        <fullName evidence="2">Uncharacterized protein</fullName>
    </submittedName>
</protein>
<gene>
    <name evidence="2" type="ORF">IAD31_01960</name>
</gene>
<organism evidence="2 3">
    <name type="scientific">Candidatus Enterenecus faecium</name>
    <dbReference type="NCBI Taxonomy" id="2840780"/>
    <lineage>
        <taxon>Bacteria</taxon>
        <taxon>Bacillati</taxon>
        <taxon>Bacillota</taxon>
        <taxon>Clostridia</taxon>
        <taxon>Eubacteriales</taxon>
        <taxon>Candidatus Enterenecus</taxon>
    </lineage>
</organism>
<feature type="transmembrane region" description="Helical" evidence="1">
    <location>
        <begin position="12"/>
        <end position="29"/>
    </location>
</feature>
<keyword evidence="1" id="KW-0812">Transmembrane</keyword>